<evidence type="ECO:0000259" key="3">
    <source>
        <dbReference type="SMART" id="SM00858"/>
    </source>
</evidence>
<dbReference type="CDD" id="cd11614">
    <property type="entry name" value="SAF_CpaB_FlgA_like"/>
    <property type="match status" value="1"/>
</dbReference>
<feature type="compositionally biased region" description="Gly residues" evidence="1">
    <location>
        <begin position="280"/>
        <end position="292"/>
    </location>
</feature>
<feature type="compositionally biased region" description="Basic and acidic residues" evidence="1">
    <location>
        <begin position="38"/>
        <end position="54"/>
    </location>
</feature>
<dbReference type="Pfam" id="PF16976">
    <property type="entry name" value="RcpC"/>
    <property type="match status" value="1"/>
</dbReference>
<keyword evidence="2" id="KW-1133">Transmembrane helix</keyword>
<reference evidence="5" key="1">
    <citation type="submission" date="2018-05" db="EMBL/GenBank/DDBJ databases">
        <title>Genome Sequencing of selected type strains of the family Eggerthellaceae.</title>
        <authorList>
            <person name="Danylec N."/>
            <person name="Stoll D.A."/>
            <person name="Doetsch A."/>
            <person name="Huch M."/>
        </authorList>
    </citation>
    <scope>NUCLEOTIDE SEQUENCE [LARGE SCALE GENOMIC DNA]</scope>
    <source>
        <strain evidence="5">DSM 27213</strain>
    </source>
</reference>
<organism evidence="4 5">
    <name type="scientific">Gordonibacter urolithinfaciens</name>
    <dbReference type="NCBI Taxonomy" id="1335613"/>
    <lineage>
        <taxon>Bacteria</taxon>
        <taxon>Bacillati</taxon>
        <taxon>Actinomycetota</taxon>
        <taxon>Coriobacteriia</taxon>
        <taxon>Eggerthellales</taxon>
        <taxon>Eggerthellaceae</taxon>
        <taxon>Gordonibacter</taxon>
    </lineage>
</organism>
<dbReference type="Proteomes" id="UP000285258">
    <property type="component" value="Unassembled WGS sequence"/>
</dbReference>
<proteinExistence type="predicted"/>
<dbReference type="InterPro" id="IPR031571">
    <property type="entry name" value="RcpC_dom"/>
</dbReference>
<feature type="region of interest" description="Disordered" evidence="1">
    <location>
        <begin position="1"/>
        <end position="56"/>
    </location>
</feature>
<feature type="region of interest" description="Disordered" evidence="1">
    <location>
        <begin position="276"/>
        <end position="310"/>
    </location>
</feature>
<evidence type="ECO:0000256" key="1">
    <source>
        <dbReference type="SAM" id="MobiDB-lite"/>
    </source>
</evidence>
<dbReference type="AlphaFoldDB" id="A0A423UMM7"/>
<keyword evidence="2" id="KW-0472">Membrane</keyword>
<dbReference type="EMBL" id="QIBW01000002">
    <property type="protein sequence ID" value="ROT91438.1"/>
    <property type="molecule type" value="Genomic_DNA"/>
</dbReference>
<dbReference type="SMART" id="SM00858">
    <property type="entry name" value="SAF"/>
    <property type="match status" value="1"/>
</dbReference>
<name>A0A423UMM7_9ACTN</name>
<feature type="transmembrane region" description="Helical" evidence="2">
    <location>
        <begin position="58"/>
        <end position="81"/>
    </location>
</feature>
<dbReference type="InterPro" id="IPR017592">
    <property type="entry name" value="Pilus_assmbl_Flp-typ_CpaB"/>
</dbReference>
<dbReference type="NCBIfam" id="TIGR03177">
    <property type="entry name" value="pilus_cpaB"/>
    <property type="match status" value="1"/>
</dbReference>
<accession>A0A423UMM7</accession>
<evidence type="ECO:0000313" key="4">
    <source>
        <dbReference type="EMBL" id="ROT91438.1"/>
    </source>
</evidence>
<protein>
    <submittedName>
        <fullName evidence="4">Flp pilus assembly protein CpaB</fullName>
    </submittedName>
</protein>
<feature type="domain" description="SAF" evidence="3">
    <location>
        <begin position="95"/>
        <end position="162"/>
    </location>
</feature>
<evidence type="ECO:0000313" key="5">
    <source>
        <dbReference type="Proteomes" id="UP000285258"/>
    </source>
</evidence>
<comment type="caution">
    <text evidence="4">The sequence shown here is derived from an EMBL/GenBank/DDBJ whole genome shotgun (WGS) entry which is preliminary data.</text>
</comment>
<dbReference type="InterPro" id="IPR013974">
    <property type="entry name" value="SAF"/>
</dbReference>
<gene>
    <name evidence="4" type="primary">cpaB</name>
    <name evidence="4" type="ORF">DMP12_01915</name>
</gene>
<keyword evidence="2" id="KW-0812">Transmembrane</keyword>
<evidence type="ECO:0000256" key="2">
    <source>
        <dbReference type="SAM" id="Phobius"/>
    </source>
</evidence>
<sequence>MIMQRAREQAGAPSGYASRAGASAVPEGQPASVGGSRTRPERPQAPHSPQDPRRVKSLAAVAAASVAVALVAAAYGTWAALSAQAMVEAASADAQPTLVAAADIRAGDVLAASSLEVRSVPRSLRVQTALGADALEGSASPVGQRALADLPAGTQVTPAAVSGRADGARLSAALAAGRQAVTVAVDAESGLAGQLRPSDRVRVVALEGAASGEAFLSTICDDVRIVSLDGDRVGGDGAYASVTLEVTPEQADAVRAAQWAGKVSLVLMPALVEPTAAGETGDGPAGGFGAGDGEAPEAATAHAAEEAVDG</sequence>
<dbReference type="Pfam" id="PF08666">
    <property type="entry name" value="SAF"/>
    <property type="match status" value="1"/>
</dbReference>